<proteinExistence type="inferred from homology"/>
<dbReference type="SFLD" id="SFLDS00003">
    <property type="entry name" value="Haloacid_Dehalogenase"/>
    <property type="match status" value="1"/>
</dbReference>
<evidence type="ECO:0000256" key="4">
    <source>
        <dbReference type="ARBA" id="ARBA00022842"/>
    </source>
</evidence>
<dbReference type="Pfam" id="PF00702">
    <property type="entry name" value="Hydrolase"/>
    <property type="match status" value="1"/>
</dbReference>
<name>A0ABS5M483_9MICO</name>
<comment type="cofactor">
    <cofactor evidence="1">
        <name>Mg(2+)</name>
        <dbReference type="ChEBI" id="CHEBI:18420"/>
    </cofactor>
</comment>
<dbReference type="SUPFAM" id="SSF56784">
    <property type="entry name" value="HAD-like"/>
    <property type="match status" value="1"/>
</dbReference>
<accession>A0ABS5M483</accession>
<dbReference type="EMBL" id="JAFEVO010000001">
    <property type="protein sequence ID" value="MBS3182008.1"/>
    <property type="molecule type" value="Genomic_DNA"/>
</dbReference>
<dbReference type="Gene3D" id="1.10.150.240">
    <property type="entry name" value="Putative phosphatase, domain 2"/>
    <property type="match status" value="1"/>
</dbReference>
<reference evidence="5 6" key="1">
    <citation type="submission" date="2021-02" db="EMBL/GenBank/DDBJ databases">
        <title>Draft genome and description of Leucobacter sp nov strain Marseille-Q4368.</title>
        <authorList>
            <person name="Boxberger M."/>
            <person name="La Scola B."/>
        </authorList>
    </citation>
    <scope>NUCLEOTIDE SEQUENCE [LARGE SCALE GENOMIC DNA]</scope>
    <source>
        <strain evidence="5 6">Marseille-Q4368</strain>
    </source>
</reference>
<dbReference type="InterPro" id="IPR023198">
    <property type="entry name" value="PGP-like_dom2"/>
</dbReference>
<dbReference type="InterPro" id="IPR051600">
    <property type="entry name" value="Beta-PGM-like"/>
</dbReference>
<dbReference type="Proteomes" id="UP000811492">
    <property type="component" value="Unassembled WGS sequence"/>
</dbReference>
<gene>
    <name evidence="5" type="ORF">JSQ98_07360</name>
</gene>
<dbReference type="InterPro" id="IPR006439">
    <property type="entry name" value="HAD-SF_hydro_IA"/>
</dbReference>
<evidence type="ECO:0000313" key="5">
    <source>
        <dbReference type="EMBL" id="MBS3182008.1"/>
    </source>
</evidence>
<keyword evidence="6" id="KW-1185">Reference proteome</keyword>
<comment type="similarity">
    <text evidence="2">Belongs to the HAD-like hydrolase superfamily. CbbY/CbbZ/Gph/YieH family.</text>
</comment>
<evidence type="ECO:0000256" key="3">
    <source>
        <dbReference type="ARBA" id="ARBA00022723"/>
    </source>
</evidence>
<keyword evidence="4" id="KW-0460">Magnesium</keyword>
<organism evidence="5 6">
    <name type="scientific">Leucobacter manosquensis</name>
    <dbReference type="NCBI Taxonomy" id="2810611"/>
    <lineage>
        <taxon>Bacteria</taxon>
        <taxon>Bacillati</taxon>
        <taxon>Actinomycetota</taxon>
        <taxon>Actinomycetes</taxon>
        <taxon>Micrococcales</taxon>
        <taxon>Microbacteriaceae</taxon>
        <taxon>Leucobacter</taxon>
    </lineage>
</organism>
<dbReference type="PANTHER" id="PTHR46193:SF10">
    <property type="entry name" value="6-PHOSPHOGLUCONATE PHOSPHATASE"/>
    <property type="match status" value="1"/>
</dbReference>
<dbReference type="Gene3D" id="3.40.50.1000">
    <property type="entry name" value="HAD superfamily/HAD-like"/>
    <property type="match status" value="1"/>
</dbReference>
<dbReference type="RefSeq" id="WP_211649021.1">
    <property type="nucleotide sequence ID" value="NZ_JAFEVO010000001.1"/>
</dbReference>
<dbReference type="NCBIfam" id="TIGR01509">
    <property type="entry name" value="HAD-SF-IA-v3"/>
    <property type="match status" value="1"/>
</dbReference>
<evidence type="ECO:0000313" key="6">
    <source>
        <dbReference type="Proteomes" id="UP000811492"/>
    </source>
</evidence>
<dbReference type="SFLD" id="SFLDG01129">
    <property type="entry name" value="C1.5:_HAD__Beta-PGM__Phosphata"/>
    <property type="match status" value="1"/>
</dbReference>
<keyword evidence="3" id="KW-0479">Metal-binding</keyword>
<dbReference type="InterPro" id="IPR036412">
    <property type="entry name" value="HAD-like_sf"/>
</dbReference>
<evidence type="ECO:0000256" key="1">
    <source>
        <dbReference type="ARBA" id="ARBA00001946"/>
    </source>
</evidence>
<comment type="caution">
    <text evidence="5">The sequence shown here is derived from an EMBL/GenBank/DDBJ whole genome shotgun (WGS) entry which is preliminary data.</text>
</comment>
<protein>
    <submittedName>
        <fullName evidence="5">HAD family phosphatase</fullName>
    </submittedName>
</protein>
<sequence>MSASAGSAHSPFSAVLFDCDGVLVDSETITIQLLAEMLRELGWEISYEETVRTFIGRALVDEWEVILAHTGFRITDAWIHEFHVRRDDALRVSVQPVAGVEAMIAAVAERFGDRIALASGADRVKIEMQLDVTGLGRWFGDRVFSGMEQPRSKPAPDVYLAAAAALGVDPASALVVEDTLAGVTAGIAAGATVFGFSPDSPVRTDPGMLRGAGASIVFSDMSELPGLINEWAPRPAA</sequence>
<dbReference type="InterPro" id="IPR023214">
    <property type="entry name" value="HAD_sf"/>
</dbReference>
<evidence type="ECO:0000256" key="2">
    <source>
        <dbReference type="ARBA" id="ARBA00006171"/>
    </source>
</evidence>
<dbReference type="PANTHER" id="PTHR46193">
    <property type="entry name" value="6-PHOSPHOGLUCONATE PHOSPHATASE"/>
    <property type="match status" value="1"/>
</dbReference>